<feature type="region of interest" description="Disordered" evidence="1">
    <location>
        <begin position="1"/>
        <end position="36"/>
    </location>
</feature>
<dbReference type="Proteomes" id="UP000036987">
    <property type="component" value="Unassembled WGS sequence"/>
</dbReference>
<organism evidence="2 3">
    <name type="scientific">Zostera marina</name>
    <name type="common">Eelgrass</name>
    <dbReference type="NCBI Taxonomy" id="29655"/>
    <lineage>
        <taxon>Eukaryota</taxon>
        <taxon>Viridiplantae</taxon>
        <taxon>Streptophyta</taxon>
        <taxon>Embryophyta</taxon>
        <taxon>Tracheophyta</taxon>
        <taxon>Spermatophyta</taxon>
        <taxon>Magnoliopsida</taxon>
        <taxon>Liliopsida</taxon>
        <taxon>Zosteraceae</taxon>
        <taxon>Zostera</taxon>
    </lineage>
</organism>
<gene>
    <name evidence="2" type="ORF">ZOSMA_160G00410</name>
</gene>
<reference evidence="3" key="1">
    <citation type="journal article" date="2016" name="Nature">
        <title>The genome of the seagrass Zostera marina reveals angiosperm adaptation to the sea.</title>
        <authorList>
            <person name="Olsen J.L."/>
            <person name="Rouze P."/>
            <person name="Verhelst B."/>
            <person name="Lin Y.-C."/>
            <person name="Bayer T."/>
            <person name="Collen J."/>
            <person name="Dattolo E."/>
            <person name="De Paoli E."/>
            <person name="Dittami S."/>
            <person name="Maumus F."/>
            <person name="Michel G."/>
            <person name="Kersting A."/>
            <person name="Lauritano C."/>
            <person name="Lohaus R."/>
            <person name="Toepel M."/>
            <person name="Tonon T."/>
            <person name="Vanneste K."/>
            <person name="Amirebrahimi M."/>
            <person name="Brakel J."/>
            <person name="Bostroem C."/>
            <person name="Chovatia M."/>
            <person name="Grimwood J."/>
            <person name="Jenkins J.W."/>
            <person name="Jueterbock A."/>
            <person name="Mraz A."/>
            <person name="Stam W.T."/>
            <person name="Tice H."/>
            <person name="Bornberg-Bauer E."/>
            <person name="Green P.J."/>
            <person name="Pearson G.A."/>
            <person name="Procaccini G."/>
            <person name="Duarte C.M."/>
            <person name="Schmutz J."/>
            <person name="Reusch T.B.H."/>
            <person name="Van de Peer Y."/>
        </authorList>
    </citation>
    <scope>NUCLEOTIDE SEQUENCE [LARGE SCALE GENOMIC DNA]</scope>
    <source>
        <strain evidence="3">cv. Finnish</strain>
    </source>
</reference>
<dbReference type="EMBL" id="LFYR01000621">
    <property type="protein sequence ID" value="KMZ72665.1"/>
    <property type="molecule type" value="Genomic_DNA"/>
</dbReference>
<protein>
    <submittedName>
        <fullName evidence="2">Uncharacterized protein</fullName>
    </submittedName>
</protein>
<proteinExistence type="predicted"/>
<name>A0A0K9PWV0_ZOSMR</name>
<evidence type="ECO:0000313" key="3">
    <source>
        <dbReference type="Proteomes" id="UP000036987"/>
    </source>
</evidence>
<evidence type="ECO:0000313" key="2">
    <source>
        <dbReference type="EMBL" id="KMZ72665.1"/>
    </source>
</evidence>
<evidence type="ECO:0000256" key="1">
    <source>
        <dbReference type="SAM" id="MobiDB-lite"/>
    </source>
</evidence>
<accession>A0A0K9PWV0</accession>
<dbReference type="AlphaFoldDB" id="A0A0K9PWV0"/>
<keyword evidence="3" id="KW-1185">Reference proteome</keyword>
<sequence length="72" mass="8307">MQSQSRNRPPCSNADASSMRAKRRSTPNPHLLWKPRPRTKLPRFIPLLAYRPRSVQLSYPYRLAAGARQAFS</sequence>
<comment type="caution">
    <text evidence="2">The sequence shown here is derived from an EMBL/GenBank/DDBJ whole genome shotgun (WGS) entry which is preliminary data.</text>
</comment>